<protein>
    <recommendedName>
        <fullName evidence="4">Integral membrane protein</fullName>
    </recommendedName>
</protein>
<accession>A0ABW1UGC5</accession>
<keyword evidence="1" id="KW-1133">Transmembrane helix</keyword>
<gene>
    <name evidence="2" type="ORF">ACFQH1_03935</name>
</gene>
<evidence type="ECO:0000313" key="2">
    <source>
        <dbReference type="EMBL" id="MFC6294347.1"/>
    </source>
</evidence>
<comment type="caution">
    <text evidence="2">The sequence shown here is derived from an EMBL/GenBank/DDBJ whole genome shotgun (WGS) entry which is preliminary data.</text>
</comment>
<proteinExistence type="predicted"/>
<feature type="transmembrane region" description="Helical" evidence="1">
    <location>
        <begin position="143"/>
        <end position="167"/>
    </location>
</feature>
<feature type="transmembrane region" description="Helical" evidence="1">
    <location>
        <begin position="6"/>
        <end position="25"/>
    </location>
</feature>
<reference evidence="3" key="1">
    <citation type="journal article" date="2019" name="Int. J. Syst. Evol. Microbiol.">
        <title>The Global Catalogue of Microorganisms (GCM) 10K type strain sequencing project: providing services to taxonomists for standard genome sequencing and annotation.</title>
        <authorList>
            <consortium name="The Broad Institute Genomics Platform"/>
            <consortium name="The Broad Institute Genome Sequencing Center for Infectious Disease"/>
            <person name="Wu L."/>
            <person name="Ma J."/>
        </authorList>
    </citation>
    <scope>NUCLEOTIDE SEQUENCE [LARGE SCALE GENOMIC DNA]</scope>
    <source>
        <strain evidence="3">CCM 8934</strain>
    </source>
</reference>
<organism evidence="2 3">
    <name type="scientific">Lactiplantibacillus daoliensis</name>
    <dbReference type="NCBI Taxonomy" id="2559916"/>
    <lineage>
        <taxon>Bacteria</taxon>
        <taxon>Bacillati</taxon>
        <taxon>Bacillota</taxon>
        <taxon>Bacilli</taxon>
        <taxon>Lactobacillales</taxon>
        <taxon>Lactobacillaceae</taxon>
        <taxon>Lactiplantibacillus</taxon>
    </lineage>
</organism>
<dbReference type="Proteomes" id="UP001596227">
    <property type="component" value="Unassembled WGS sequence"/>
</dbReference>
<dbReference type="EMBL" id="JBHSSB010000014">
    <property type="protein sequence ID" value="MFC6294347.1"/>
    <property type="molecule type" value="Genomic_DNA"/>
</dbReference>
<evidence type="ECO:0008006" key="4">
    <source>
        <dbReference type="Google" id="ProtNLM"/>
    </source>
</evidence>
<feature type="transmembrane region" description="Helical" evidence="1">
    <location>
        <begin position="95"/>
        <end position="122"/>
    </location>
</feature>
<keyword evidence="3" id="KW-1185">Reference proteome</keyword>
<dbReference type="RefSeq" id="WP_137606093.1">
    <property type="nucleotide sequence ID" value="NZ_BJDH01000001.1"/>
</dbReference>
<evidence type="ECO:0000313" key="3">
    <source>
        <dbReference type="Proteomes" id="UP001596227"/>
    </source>
</evidence>
<keyword evidence="1" id="KW-0812">Transmembrane</keyword>
<sequence length="171" mass="19680">MIVIYILLIVTTVILMITSGLANRLNHQLTDGTLLSTRDFAAFMVKIADFNQAHPQAKQLNKRYQRCWRWQAIILMLSGIIGIIWVLFLTDLDPVILLISIVMITLAATVTTVITTTSYYHLTKIYTAHQLQLKLAQKTHARLYFYSNSLLVLLFNYEFVAVEYHLFESLV</sequence>
<feature type="transmembrane region" description="Helical" evidence="1">
    <location>
        <begin position="68"/>
        <end position="89"/>
    </location>
</feature>
<keyword evidence="1" id="KW-0472">Membrane</keyword>
<name>A0ABW1UGC5_9LACO</name>
<evidence type="ECO:0000256" key="1">
    <source>
        <dbReference type="SAM" id="Phobius"/>
    </source>
</evidence>